<accession>A0A812BFI4</accession>
<evidence type="ECO:0000313" key="2">
    <source>
        <dbReference type="EMBL" id="CAE1178366.1"/>
    </source>
</evidence>
<sequence length="196" mass="21812">MDTFDIFTVIPRSVNYPDYLSEITDFIISVILNTIVITTFAATHHGGTPSSVVAIPPFSHSTISLFLITVYYYHDWPSNHILPACLIYDLIPSLTREDSYYYNYIFLTNRSQPCDSSDPMYKRDINILTTLSETLMHVISLSALSLSLCSLSLSLFLSLIALSLSLCSFSVCSFCSLSLCSLSTLYSLSPSLSLSH</sequence>
<name>A0A812BFI4_ACAPH</name>
<feature type="transmembrane region" description="Helical" evidence="1">
    <location>
        <begin position="23"/>
        <end position="42"/>
    </location>
</feature>
<protein>
    <submittedName>
        <fullName evidence="2">Uncharacterized protein</fullName>
    </submittedName>
</protein>
<dbReference type="AlphaFoldDB" id="A0A812BFI4"/>
<keyword evidence="1" id="KW-0472">Membrane</keyword>
<proteinExistence type="predicted"/>
<keyword evidence="1" id="KW-1133">Transmembrane helix</keyword>
<dbReference type="Proteomes" id="UP000597762">
    <property type="component" value="Unassembled WGS sequence"/>
</dbReference>
<organism evidence="2 3">
    <name type="scientific">Acanthosepion pharaonis</name>
    <name type="common">Pharaoh cuttlefish</name>
    <name type="synonym">Sepia pharaonis</name>
    <dbReference type="NCBI Taxonomy" id="158019"/>
    <lineage>
        <taxon>Eukaryota</taxon>
        <taxon>Metazoa</taxon>
        <taxon>Spiralia</taxon>
        <taxon>Lophotrochozoa</taxon>
        <taxon>Mollusca</taxon>
        <taxon>Cephalopoda</taxon>
        <taxon>Coleoidea</taxon>
        <taxon>Decapodiformes</taxon>
        <taxon>Sepiida</taxon>
        <taxon>Sepiina</taxon>
        <taxon>Sepiidae</taxon>
        <taxon>Acanthosepion</taxon>
    </lineage>
</organism>
<gene>
    <name evidence="2" type="ORF">SPHA_15144</name>
</gene>
<feature type="transmembrane region" description="Helical" evidence="1">
    <location>
        <begin position="54"/>
        <end position="73"/>
    </location>
</feature>
<comment type="caution">
    <text evidence="2">The sequence shown here is derived from an EMBL/GenBank/DDBJ whole genome shotgun (WGS) entry which is preliminary data.</text>
</comment>
<reference evidence="2" key="1">
    <citation type="submission" date="2021-01" db="EMBL/GenBank/DDBJ databases">
        <authorList>
            <person name="Li R."/>
            <person name="Bekaert M."/>
        </authorList>
    </citation>
    <scope>NUCLEOTIDE SEQUENCE</scope>
    <source>
        <strain evidence="2">Farmed</strain>
    </source>
</reference>
<keyword evidence="3" id="KW-1185">Reference proteome</keyword>
<keyword evidence="1" id="KW-0812">Transmembrane</keyword>
<evidence type="ECO:0000256" key="1">
    <source>
        <dbReference type="SAM" id="Phobius"/>
    </source>
</evidence>
<evidence type="ECO:0000313" key="3">
    <source>
        <dbReference type="Proteomes" id="UP000597762"/>
    </source>
</evidence>
<dbReference type="EMBL" id="CAHIKZ030000525">
    <property type="protein sequence ID" value="CAE1178366.1"/>
    <property type="molecule type" value="Genomic_DNA"/>
</dbReference>
<feature type="transmembrane region" description="Helical" evidence="1">
    <location>
        <begin position="138"/>
        <end position="162"/>
    </location>
</feature>